<protein>
    <submittedName>
        <fullName evidence="2">Uncharacterized protein</fullName>
    </submittedName>
</protein>
<feature type="coiled-coil region" evidence="1">
    <location>
        <begin position="868"/>
        <end position="895"/>
    </location>
</feature>
<reference evidence="2" key="2">
    <citation type="submission" date="2025-09" db="UniProtKB">
        <authorList>
            <consortium name="Ensembl"/>
        </authorList>
    </citation>
    <scope>IDENTIFICATION</scope>
</reference>
<sequence>MLFMDERKRCQHHKSNYINLKRQYTRLQQAMNDGAADVSKMLIERDKAQAEKRQIFEELTAKLTAKTIEANELRDNVLSVHDLEVLKAKIQKEVEDSFKETLTKREEEIVHCRDELNKLRDENCLLNTKFNLQQQLNARRQEKIQLKHDSELTHLRMKCKQKCQRAEQNNMQCVDALKNENFLLNQRLTSLQEELTDERITVEREQRKSAHQLKDTQAKLNTAELRVQKIRECVEQMENVERNFEEQKLQLLTKLRHAEQEIRVQHEVAQTRIQLEQANQIAALRMEPSLQQQKYANLEKQHMASKKDLLKCVHSIQQQDAACNTELQHDMLKQKKDIVQGQFEEWRTEECFKKEERVSFDKWQEKDNKDVMQQYLAKQQYLEQNITLINDKIEQMGDVPGQFEELRRELFQQREERSSFEKRMEKDNKDATQQCRAQQQFVALQDKEFDQKIGKFEVELKKLQSELCIQKEEHVSFEKRHEKDNKDLMQQHFSQQRYLEQNVTLINDKIDQMGNVPGQFEELRRELFSQREEYASFEKRHEKDNKDLMQQQLSQQQYLEHHMVLINDKLDQMGKVPGQFEELRRELFSHREEYASFGKRLEKYNKEAMQQYLSQQQHLEHNMVLMNDKIDQMGKIPIPFEELQRELFSEREECTSFEKRPVAANKDSLQQEYSAQRQDIPICTEMTTNNIEVEKRVKLQTIEDAKLQREKKDREVAALAEFFCMEEEFIASQETAKKFQQEVQVLQNELQARKAEHQTCDKTEVERRKMNLEVIQEDLQKHAVSEHQPCQENWQLQDDVRHVCMVSEGVETQAERETQVRQSQCEAKQQRFLEMVSQVNSELTKMRNQVHNVSKDEKEIEYQARERKNQMVRKFEMLRTQKEKLELEIIILKHDVPREVHEQLLRILRGLASRHAKFEKILLGSVVPGQQTSPKL</sequence>
<organism evidence="2 3">
    <name type="scientific">Eptatretus burgeri</name>
    <name type="common">Inshore hagfish</name>
    <dbReference type="NCBI Taxonomy" id="7764"/>
    <lineage>
        <taxon>Eukaryota</taxon>
        <taxon>Metazoa</taxon>
        <taxon>Chordata</taxon>
        <taxon>Craniata</taxon>
        <taxon>Vertebrata</taxon>
        <taxon>Cyclostomata</taxon>
        <taxon>Myxini</taxon>
        <taxon>Myxiniformes</taxon>
        <taxon>Myxinidae</taxon>
        <taxon>Eptatretinae</taxon>
        <taxon>Eptatretus</taxon>
    </lineage>
</organism>
<proteinExistence type="predicted"/>
<keyword evidence="3" id="KW-1185">Reference proteome</keyword>
<evidence type="ECO:0000313" key="3">
    <source>
        <dbReference type="Proteomes" id="UP000694388"/>
    </source>
</evidence>
<reference evidence="2" key="1">
    <citation type="submission" date="2025-08" db="UniProtKB">
        <authorList>
            <consortium name="Ensembl"/>
        </authorList>
    </citation>
    <scope>IDENTIFICATION</scope>
</reference>
<evidence type="ECO:0000256" key="1">
    <source>
        <dbReference type="SAM" id="Coils"/>
    </source>
</evidence>
<dbReference type="Ensembl" id="ENSEBUT00000017141.1">
    <property type="protein sequence ID" value="ENSEBUP00000016565.1"/>
    <property type="gene ID" value="ENSEBUG00000010393.1"/>
</dbReference>
<keyword evidence="1" id="KW-0175">Coiled coil</keyword>
<name>A0A8C4WWT7_EPTBU</name>
<feature type="coiled-coil region" evidence="1">
    <location>
        <begin position="174"/>
        <end position="261"/>
    </location>
</feature>
<dbReference type="OMA" id="EREECTS"/>
<dbReference type="Proteomes" id="UP000694388">
    <property type="component" value="Unplaced"/>
</dbReference>
<accession>A0A8C4WWT7</accession>
<dbReference type="GeneTree" id="ENSGT00980000199182"/>
<dbReference type="AlphaFoldDB" id="A0A8C4WWT7"/>
<evidence type="ECO:0000313" key="2">
    <source>
        <dbReference type="Ensembl" id="ENSEBUP00000016565.1"/>
    </source>
</evidence>